<name>A0A3Q9C1E2_9ACTN</name>
<accession>A0A3Q9C1E2</accession>
<dbReference type="Proteomes" id="UP000280197">
    <property type="component" value="Chromosome"/>
</dbReference>
<evidence type="ECO:0000313" key="3">
    <source>
        <dbReference type="Proteomes" id="UP000280197"/>
    </source>
</evidence>
<dbReference type="KEGG" id="saqu:EJC51_28320"/>
<evidence type="ECO:0000256" key="1">
    <source>
        <dbReference type="SAM" id="MobiDB-lite"/>
    </source>
</evidence>
<proteinExistence type="predicted"/>
<protein>
    <submittedName>
        <fullName evidence="2">Uncharacterized protein</fullName>
    </submittedName>
</protein>
<feature type="region of interest" description="Disordered" evidence="1">
    <location>
        <begin position="142"/>
        <end position="163"/>
    </location>
</feature>
<dbReference type="EMBL" id="CP034463">
    <property type="protein sequence ID" value="AZP19632.1"/>
    <property type="molecule type" value="Genomic_DNA"/>
</dbReference>
<sequence length="222" mass="24158">MDTTPRVIVDDSVNAPDTGIWFAVPGGFTELPIDVLLAPPVSAEADRLRETLGPLVAAIPDDLTRQQFMAQLASGQQLLRALREVGTVHCSLGVHRDDVEGGNGATLHSLFTVSWRDIAWAPRSVSAARAVATSDEHSHIEYLDLPSGPSSMGETVRVPRTESGLPPTPLLQIFAYLPHPDCRRMAVLMLSTTAVERREQYREILRQIAELTSFESPLAADA</sequence>
<evidence type="ECO:0000313" key="2">
    <source>
        <dbReference type="EMBL" id="AZP19632.1"/>
    </source>
</evidence>
<organism evidence="2 3">
    <name type="scientific">Streptomyces aquilus</name>
    <dbReference type="NCBI Taxonomy" id="2548456"/>
    <lineage>
        <taxon>Bacteria</taxon>
        <taxon>Bacillati</taxon>
        <taxon>Actinomycetota</taxon>
        <taxon>Actinomycetes</taxon>
        <taxon>Kitasatosporales</taxon>
        <taxon>Streptomycetaceae</taxon>
        <taxon>Streptomyces</taxon>
    </lineage>
</organism>
<reference evidence="2 3" key="1">
    <citation type="submission" date="2018-12" db="EMBL/GenBank/DDBJ databases">
        <authorList>
            <person name="Li K."/>
        </authorList>
    </citation>
    <scope>NUCLEOTIDE SEQUENCE [LARGE SCALE GENOMIC DNA]</scope>
    <source>
        <strain evidence="3">CR22</strain>
    </source>
</reference>
<keyword evidence="3" id="KW-1185">Reference proteome</keyword>
<dbReference type="RefSeq" id="WP_126273675.1">
    <property type="nucleotide sequence ID" value="NZ_CP034463.1"/>
</dbReference>
<gene>
    <name evidence="2" type="ORF">EJC51_28320</name>
</gene>
<dbReference type="AlphaFoldDB" id="A0A3Q9C1E2"/>